<sequence>MFSSSVYPCKSVLYVITSAATFFDNSSASTVLPCLDKPFITALYVTTLGLISLLSISSNRLNTLLKSPLFPNPSIKITNTYSSISIPNSFMLSKTTNASSTLPFLQ</sequence>
<dbReference type="AlphaFoldDB" id="A0AAQ3NZ69"/>
<keyword evidence="1" id="KW-1133">Transmembrane helix</keyword>
<accession>A0AAQ3NZ69</accession>
<dbReference type="Proteomes" id="UP001374535">
    <property type="component" value="Chromosome 2"/>
</dbReference>
<keyword evidence="1" id="KW-0812">Transmembrane</keyword>
<evidence type="ECO:0000256" key="1">
    <source>
        <dbReference type="SAM" id="Phobius"/>
    </source>
</evidence>
<evidence type="ECO:0000313" key="2">
    <source>
        <dbReference type="EMBL" id="WVZ18705.1"/>
    </source>
</evidence>
<protein>
    <submittedName>
        <fullName evidence="2">Uncharacterized protein</fullName>
    </submittedName>
</protein>
<name>A0AAQ3NZ69_VIGMU</name>
<keyword evidence="1" id="KW-0472">Membrane</keyword>
<keyword evidence="3" id="KW-1185">Reference proteome</keyword>
<proteinExistence type="predicted"/>
<organism evidence="2 3">
    <name type="scientific">Vigna mungo</name>
    <name type="common">Black gram</name>
    <name type="synonym">Phaseolus mungo</name>
    <dbReference type="NCBI Taxonomy" id="3915"/>
    <lineage>
        <taxon>Eukaryota</taxon>
        <taxon>Viridiplantae</taxon>
        <taxon>Streptophyta</taxon>
        <taxon>Embryophyta</taxon>
        <taxon>Tracheophyta</taxon>
        <taxon>Spermatophyta</taxon>
        <taxon>Magnoliopsida</taxon>
        <taxon>eudicotyledons</taxon>
        <taxon>Gunneridae</taxon>
        <taxon>Pentapetalae</taxon>
        <taxon>rosids</taxon>
        <taxon>fabids</taxon>
        <taxon>Fabales</taxon>
        <taxon>Fabaceae</taxon>
        <taxon>Papilionoideae</taxon>
        <taxon>50 kb inversion clade</taxon>
        <taxon>NPAAA clade</taxon>
        <taxon>indigoferoid/millettioid clade</taxon>
        <taxon>Phaseoleae</taxon>
        <taxon>Vigna</taxon>
    </lineage>
</organism>
<gene>
    <name evidence="2" type="ORF">V8G54_006027</name>
</gene>
<feature type="transmembrane region" description="Helical" evidence="1">
    <location>
        <begin position="38"/>
        <end position="56"/>
    </location>
</feature>
<evidence type="ECO:0000313" key="3">
    <source>
        <dbReference type="Proteomes" id="UP001374535"/>
    </source>
</evidence>
<reference evidence="2 3" key="1">
    <citation type="journal article" date="2023" name="Life. Sci Alliance">
        <title>Evolutionary insights into 3D genome organization and epigenetic landscape of Vigna mungo.</title>
        <authorList>
            <person name="Junaid A."/>
            <person name="Singh B."/>
            <person name="Bhatia S."/>
        </authorList>
    </citation>
    <scope>NUCLEOTIDE SEQUENCE [LARGE SCALE GENOMIC DNA]</scope>
    <source>
        <strain evidence="2">Urdbean</strain>
    </source>
</reference>
<dbReference type="EMBL" id="CP144699">
    <property type="protein sequence ID" value="WVZ18705.1"/>
    <property type="molecule type" value="Genomic_DNA"/>
</dbReference>